<evidence type="ECO:0000259" key="3">
    <source>
        <dbReference type="PROSITE" id="PS51464"/>
    </source>
</evidence>
<dbReference type="GO" id="GO:0005975">
    <property type="term" value="P:carbohydrate metabolic process"/>
    <property type="evidence" value="ECO:0007669"/>
    <property type="project" value="InterPro"/>
</dbReference>
<evidence type="ECO:0000256" key="2">
    <source>
        <dbReference type="ARBA" id="ARBA00023235"/>
    </source>
</evidence>
<sequence length="336" mass="37357">MQKLTKQQLAYNSIDLLTAQIDQGWATMKAVELPANYQKFTNIVVCGMGGSQIGFAMIRQALSKELKISIYINNDYSLPGFVDRKSLIILSSYSGTTEEVLSCAQEVTKKGYHGLIITSNGLLARRISKSLPGIKFATDFNPSQQPRLGLGYSVGIFLSLLNRIKAIKLSKKTFALINLSVADSKDNQTLAKKIAKKMILVVSAEHLAGNAHILSNQINESGKNQAYWANLPELNHHFLESLSFPKGLAQQKMLVLFLESASYSAKIQKRIKVTKQVLKQQGIRTESLKVKTKSDLQDSLSTLQSGSYLCYYISVVNGVDPLDIPWVDYFKKELKK</sequence>
<dbReference type="InterPro" id="IPR019490">
    <property type="entry name" value="Glu6P/Mann6P_isomerase_C"/>
</dbReference>
<name>A0A2M7RCX5_9BACT</name>
<dbReference type="Pfam" id="PF10432">
    <property type="entry name" value="bact-PGI_C"/>
    <property type="match status" value="1"/>
</dbReference>
<dbReference type="PROSITE" id="PS51464">
    <property type="entry name" value="SIS"/>
    <property type="match status" value="1"/>
</dbReference>
<dbReference type="GO" id="GO:0004476">
    <property type="term" value="F:mannose-6-phosphate isomerase activity"/>
    <property type="evidence" value="ECO:0007669"/>
    <property type="project" value="InterPro"/>
</dbReference>
<dbReference type="Gene3D" id="3.40.50.10490">
    <property type="entry name" value="Glucose-6-phosphate isomerase like protein, domain 1"/>
    <property type="match status" value="2"/>
</dbReference>
<dbReference type="GO" id="GO:0004347">
    <property type="term" value="F:glucose-6-phosphate isomerase activity"/>
    <property type="evidence" value="ECO:0007669"/>
    <property type="project" value="InterPro"/>
</dbReference>
<feature type="domain" description="SIS" evidence="3">
    <location>
        <begin position="30"/>
        <end position="187"/>
    </location>
</feature>
<dbReference type="GO" id="GO:0097367">
    <property type="term" value="F:carbohydrate derivative binding"/>
    <property type="evidence" value="ECO:0007669"/>
    <property type="project" value="InterPro"/>
</dbReference>
<dbReference type="GO" id="GO:1901135">
    <property type="term" value="P:carbohydrate derivative metabolic process"/>
    <property type="evidence" value="ECO:0007669"/>
    <property type="project" value="InterPro"/>
</dbReference>
<evidence type="ECO:0000313" key="5">
    <source>
        <dbReference type="Proteomes" id="UP000228689"/>
    </source>
</evidence>
<comment type="similarity">
    <text evidence="1">Belongs to the PGI/PMI family.</text>
</comment>
<dbReference type="Proteomes" id="UP000228689">
    <property type="component" value="Unassembled WGS sequence"/>
</dbReference>
<evidence type="ECO:0000313" key="4">
    <source>
        <dbReference type="EMBL" id="PIY94196.1"/>
    </source>
</evidence>
<comment type="caution">
    <text evidence="4">The sequence shown here is derived from an EMBL/GenBank/DDBJ whole genome shotgun (WGS) entry which is preliminary data.</text>
</comment>
<dbReference type="InterPro" id="IPR001347">
    <property type="entry name" value="SIS_dom"/>
</dbReference>
<dbReference type="SUPFAM" id="SSF53697">
    <property type="entry name" value="SIS domain"/>
    <property type="match status" value="1"/>
</dbReference>
<accession>A0A2M7RCX5</accession>
<dbReference type="AlphaFoldDB" id="A0A2M7RCX5"/>
<evidence type="ECO:0000256" key="1">
    <source>
        <dbReference type="ARBA" id="ARBA00010523"/>
    </source>
</evidence>
<dbReference type="InterPro" id="IPR046348">
    <property type="entry name" value="SIS_dom_sf"/>
</dbReference>
<reference evidence="5" key="1">
    <citation type="submission" date="2017-09" db="EMBL/GenBank/DDBJ databases">
        <title>Depth-based differentiation of microbial function through sediment-hosted aquifers and enrichment of novel symbionts in the deep terrestrial subsurface.</title>
        <authorList>
            <person name="Probst A.J."/>
            <person name="Ladd B."/>
            <person name="Jarett J.K."/>
            <person name="Geller-Mcgrath D.E."/>
            <person name="Sieber C.M.K."/>
            <person name="Emerson J.B."/>
            <person name="Anantharaman K."/>
            <person name="Thomas B.C."/>
            <person name="Malmstrom R."/>
            <person name="Stieglmeier M."/>
            <person name="Klingl A."/>
            <person name="Woyke T."/>
            <person name="Ryan C.M."/>
            <person name="Banfield J.F."/>
        </authorList>
    </citation>
    <scope>NUCLEOTIDE SEQUENCE [LARGE SCALE GENOMIC DNA]</scope>
</reference>
<organism evidence="4 5">
    <name type="scientific">Candidatus Komeilibacteria bacterium CG_4_10_14_0_8_um_filter_37_78</name>
    <dbReference type="NCBI Taxonomy" id="1974471"/>
    <lineage>
        <taxon>Bacteria</taxon>
        <taxon>Candidatus Komeiliibacteriota</taxon>
    </lineage>
</organism>
<protein>
    <recommendedName>
        <fullName evidence="3">SIS domain-containing protein</fullName>
    </recommendedName>
</protein>
<proteinExistence type="inferred from homology"/>
<gene>
    <name evidence="4" type="ORF">COY67_02955</name>
</gene>
<keyword evidence="2" id="KW-0413">Isomerase</keyword>
<dbReference type="EMBL" id="PFMC01000071">
    <property type="protein sequence ID" value="PIY94196.1"/>
    <property type="molecule type" value="Genomic_DNA"/>
</dbReference>